<proteinExistence type="predicted"/>
<name>A0A127QBS9_9BURK</name>
<accession>A0A127QBS9</accession>
<evidence type="ECO:0000313" key="2">
    <source>
        <dbReference type="Proteomes" id="UP000074561"/>
    </source>
</evidence>
<gene>
    <name evidence="1" type="ORF">CPter91_5209</name>
</gene>
<dbReference type="EMBL" id="CP013234">
    <property type="protein sequence ID" value="AMP07497.1"/>
    <property type="molecule type" value="Genomic_DNA"/>
</dbReference>
<dbReference type="AlphaFoldDB" id="A0A127QBS9"/>
<evidence type="ECO:0000313" key="1">
    <source>
        <dbReference type="EMBL" id="AMP07497.1"/>
    </source>
</evidence>
<reference evidence="1 2" key="1">
    <citation type="submission" date="2015-11" db="EMBL/GenBank/DDBJ databases">
        <title>Exploring the genomic traits of fungus-feeding bacterial genus Collimonas.</title>
        <authorList>
            <person name="Song C."/>
            <person name="Schmidt R."/>
            <person name="de Jager V."/>
            <person name="Krzyzanowska D."/>
            <person name="Jongedijk E."/>
            <person name="Cankar K."/>
            <person name="Beekwilder J."/>
            <person name="van Veen A."/>
            <person name="de Boer W."/>
            <person name="van Veen J.A."/>
            <person name="Garbeva P."/>
        </authorList>
    </citation>
    <scope>NUCLEOTIDE SEQUENCE [LARGE SCALE GENOMIC DNA]</scope>
    <source>
        <strain evidence="1 2">Ter91</strain>
    </source>
</reference>
<dbReference type="KEGG" id="cpra:CPter91_5209"/>
<sequence>MNKRGRVQLQRWTRQHRFFVCNQGYIALLASRQPVLQRRTRGLWKSL</sequence>
<protein>
    <submittedName>
        <fullName evidence="1">Uncharacterized protein</fullName>
    </submittedName>
</protein>
<organism evidence="1 2">
    <name type="scientific">Collimonas pratensis</name>
    <dbReference type="NCBI Taxonomy" id="279113"/>
    <lineage>
        <taxon>Bacteria</taxon>
        <taxon>Pseudomonadati</taxon>
        <taxon>Pseudomonadota</taxon>
        <taxon>Betaproteobacteria</taxon>
        <taxon>Burkholderiales</taxon>
        <taxon>Oxalobacteraceae</taxon>
        <taxon>Collimonas</taxon>
    </lineage>
</organism>
<dbReference type="STRING" id="279113.CPter91_5209"/>
<dbReference type="Proteomes" id="UP000074561">
    <property type="component" value="Chromosome"/>
</dbReference>
<dbReference type="PATRIC" id="fig|279113.9.peg.5162"/>